<evidence type="ECO:0000256" key="5">
    <source>
        <dbReference type="ARBA" id="ARBA00023002"/>
    </source>
</evidence>
<dbReference type="EMBL" id="CDHN01000004">
    <property type="protein sequence ID" value="CEJ91584.1"/>
    <property type="molecule type" value="Genomic_DNA"/>
</dbReference>
<dbReference type="InterPro" id="IPR036396">
    <property type="entry name" value="Cyt_P450_sf"/>
</dbReference>
<dbReference type="STRING" id="1531966.A0A0A1T9W4"/>
<dbReference type="Gene3D" id="1.10.630.10">
    <property type="entry name" value="Cytochrome P450"/>
    <property type="match status" value="1"/>
</dbReference>
<keyword evidence="3 7" id="KW-0349">Heme</keyword>
<dbReference type="GO" id="GO:0004497">
    <property type="term" value="F:monooxygenase activity"/>
    <property type="evidence" value="ECO:0007669"/>
    <property type="project" value="UniProtKB-KW"/>
</dbReference>
<evidence type="ECO:0000256" key="3">
    <source>
        <dbReference type="ARBA" id="ARBA00022617"/>
    </source>
</evidence>
<evidence type="ECO:0000256" key="4">
    <source>
        <dbReference type="ARBA" id="ARBA00022723"/>
    </source>
</evidence>
<comment type="similarity">
    <text evidence="2 8">Belongs to the cytochrome P450 family.</text>
</comment>
<evidence type="ECO:0000256" key="2">
    <source>
        <dbReference type="ARBA" id="ARBA00010617"/>
    </source>
</evidence>
<dbReference type="InterPro" id="IPR017972">
    <property type="entry name" value="Cyt_P450_CS"/>
</dbReference>
<dbReference type="GO" id="GO:0016705">
    <property type="term" value="F:oxidoreductase activity, acting on paired donors, with incorporation or reduction of molecular oxygen"/>
    <property type="evidence" value="ECO:0007669"/>
    <property type="project" value="InterPro"/>
</dbReference>
<dbReference type="PANTHER" id="PTHR24305:SF96">
    <property type="entry name" value="CYTOCHROME P450 MONOOXYGENASE STCB-RELATED"/>
    <property type="match status" value="1"/>
</dbReference>
<keyword evidence="4 7" id="KW-0479">Metal-binding</keyword>
<dbReference type="PRINTS" id="PR00463">
    <property type="entry name" value="EP450I"/>
</dbReference>
<evidence type="ECO:0000256" key="6">
    <source>
        <dbReference type="ARBA" id="ARBA00023004"/>
    </source>
</evidence>
<dbReference type="Pfam" id="PF00067">
    <property type="entry name" value="p450"/>
    <property type="match status" value="1"/>
</dbReference>
<comment type="cofactor">
    <cofactor evidence="1 7">
        <name>heme</name>
        <dbReference type="ChEBI" id="CHEBI:30413"/>
    </cofactor>
</comment>
<dbReference type="GO" id="GO:0005506">
    <property type="term" value="F:iron ion binding"/>
    <property type="evidence" value="ECO:0007669"/>
    <property type="project" value="InterPro"/>
</dbReference>
<evidence type="ECO:0000256" key="8">
    <source>
        <dbReference type="RuleBase" id="RU000461"/>
    </source>
</evidence>
<dbReference type="InterPro" id="IPR001128">
    <property type="entry name" value="Cyt_P450"/>
</dbReference>
<dbReference type="AlphaFoldDB" id="A0A0A1T9W4"/>
<reference evidence="9 10" key="1">
    <citation type="journal article" date="2015" name="Genome Announc.">
        <title>Draft Genome Sequence and Gene Annotation of the Entomopathogenic Fungus Verticillium hemipterigenum.</title>
        <authorList>
            <person name="Horn F."/>
            <person name="Habel A."/>
            <person name="Scharf D.H."/>
            <person name="Dworschak J."/>
            <person name="Brakhage A.A."/>
            <person name="Guthke R."/>
            <person name="Hertweck C."/>
            <person name="Linde J."/>
        </authorList>
    </citation>
    <scope>NUCLEOTIDE SEQUENCE [LARGE SCALE GENOMIC DNA]</scope>
</reference>
<evidence type="ECO:0000313" key="10">
    <source>
        <dbReference type="Proteomes" id="UP000039046"/>
    </source>
</evidence>
<protein>
    <recommendedName>
        <fullName evidence="11">Cytochrome P450</fullName>
    </recommendedName>
</protein>
<evidence type="ECO:0000313" key="9">
    <source>
        <dbReference type="EMBL" id="CEJ91584.1"/>
    </source>
</evidence>
<dbReference type="Proteomes" id="UP000039046">
    <property type="component" value="Unassembled WGS sequence"/>
</dbReference>
<dbReference type="InterPro" id="IPR002401">
    <property type="entry name" value="Cyt_P450_E_grp-I"/>
</dbReference>
<name>A0A0A1T9W4_9HYPO</name>
<dbReference type="InterPro" id="IPR050121">
    <property type="entry name" value="Cytochrome_P450_monoxygenase"/>
</dbReference>
<keyword evidence="6 7" id="KW-0408">Iron</keyword>
<evidence type="ECO:0000256" key="7">
    <source>
        <dbReference type="PIRSR" id="PIRSR602401-1"/>
    </source>
</evidence>
<dbReference type="GO" id="GO:0020037">
    <property type="term" value="F:heme binding"/>
    <property type="evidence" value="ECO:0007669"/>
    <property type="project" value="InterPro"/>
</dbReference>
<keyword evidence="8" id="KW-0503">Monooxygenase</keyword>
<keyword evidence="10" id="KW-1185">Reference proteome</keyword>
<feature type="binding site" description="axial binding residue" evidence="7">
    <location>
        <position position="438"/>
    </location>
    <ligand>
        <name>heme</name>
        <dbReference type="ChEBI" id="CHEBI:30413"/>
    </ligand>
    <ligandPart>
        <name>Fe</name>
        <dbReference type="ChEBI" id="CHEBI:18248"/>
    </ligandPart>
</feature>
<dbReference type="OrthoDB" id="1470350at2759"/>
<dbReference type="PROSITE" id="PS00086">
    <property type="entry name" value="CYTOCHROME_P450"/>
    <property type="match status" value="1"/>
</dbReference>
<sequence length="495" mass="55512">MAAFLKLVADASTTLRIVAGVGCGVIVYSIFKVLISPISELPGPWYSKWTSLVLKYQWFRGQRAFYVHRLHQQYGPCVRVAPGEVHFTDIAAVKVIYNVRESYKKSPWYAKLATVRIENVFSTRNIDMHRRYRRLLSAPMSESALMSTHAATVRSKVDLAIQGIAKEMDENGAVDVSKWWLFMASDIIGQLSFGQSFGAVERGTKDGYLHDLEQLVPLAPFRTTLPAIIPLGMMLGIPVFKRAGEAAPRVRDYAIKSIQLYDALRQSESTKVKKTLFTKVFTESEEGKLSVEEITSNAQAYIIAGTDTTATTMTYLVWSVCRRPDIQQKLVEALRKLPSNFSETDLKNIAYLNHVIDETLRLFAAIPSALPREVPAGGAKLGAHWVPEGTTVCTQAYSMHRDSEIWPEPDLFNPDRWDTQTKVMQDAFMPFGAGSRICIGLHLARMELRYATAQFFLKFPNARISSKDGMSDADMKPRIWFLETTSGGRCLVEAS</sequence>
<organism evidence="9 10">
    <name type="scientific">[Torrubiella] hemipterigena</name>
    <dbReference type="NCBI Taxonomy" id="1531966"/>
    <lineage>
        <taxon>Eukaryota</taxon>
        <taxon>Fungi</taxon>
        <taxon>Dikarya</taxon>
        <taxon>Ascomycota</taxon>
        <taxon>Pezizomycotina</taxon>
        <taxon>Sordariomycetes</taxon>
        <taxon>Hypocreomycetidae</taxon>
        <taxon>Hypocreales</taxon>
        <taxon>Clavicipitaceae</taxon>
        <taxon>Clavicipitaceae incertae sedis</taxon>
        <taxon>'Torrubiella' clade</taxon>
    </lineage>
</organism>
<proteinExistence type="inferred from homology"/>
<evidence type="ECO:0000256" key="1">
    <source>
        <dbReference type="ARBA" id="ARBA00001971"/>
    </source>
</evidence>
<keyword evidence="5 8" id="KW-0560">Oxidoreductase</keyword>
<gene>
    <name evidence="9" type="ORF">VHEMI07286</name>
</gene>
<dbReference type="HOGENOM" id="CLU_001570_14_2_1"/>
<evidence type="ECO:0008006" key="11">
    <source>
        <dbReference type="Google" id="ProtNLM"/>
    </source>
</evidence>
<dbReference type="PANTHER" id="PTHR24305">
    <property type="entry name" value="CYTOCHROME P450"/>
    <property type="match status" value="1"/>
</dbReference>
<dbReference type="SUPFAM" id="SSF48264">
    <property type="entry name" value="Cytochrome P450"/>
    <property type="match status" value="1"/>
</dbReference>
<accession>A0A0A1T9W4</accession>
<dbReference type="PRINTS" id="PR00385">
    <property type="entry name" value="P450"/>
</dbReference>